<proteinExistence type="predicted"/>
<organism evidence="1 2">
    <name type="scientific">Penicillium cataractarum</name>
    <dbReference type="NCBI Taxonomy" id="2100454"/>
    <lineage>
        <taxon>Eukaryota</taxon>
        <taxon>Fungi</taxon>
        <taxon>Dikarya</taxon>
        <taxon>Ascomycota</taxon>
        <taxon>Pezizomycotina</taxon>
        <taxon>Eurotiomycetes</taxon>
        <taxon>Eurotiomycetidae</taxon>
        <taxon>Eurotiales</taxon>
        <taxon>Aspergillaceae</taxon>
        <taxon>Penicillium</taxon>
    </lineage>
</organism>
<name>A0A9W9VTQ3_9EURO</name>
<sequence>MAIHFESGFYDPSLWSSRANDPRLSRSQIPALRSAPRERIGPRRLGAIDWKRDYRQIEDTVRHWFAVIGRQLADPSILLENVYNMNETGVLLSVLKSLKVLVHRDDLRKYRGTTVKRTLVIFVDYSRYSRMPCDISVFGPLKTVYRASINTTGKPHFTYLHNRARNEYALLRSEVEKDNQNLDSVYKSRLETLRRVAERFFP</sequence>
<accession>A0A9W9VTQ3</accession>
<dbReference type="Proteomes" id="UP001147782">
    <property type="component" value="Unassembled WGS sequence"/>
</dbReference>
<comment type="caution">
    <text evidence="1">The sequence shown here is derived from an EMBL/GenBank/DDBJ whole genome shotgun (WGS) entry which is preliminary data.</text>
</comment>
<dbReference type="RefSeq" id="XP_056559935.1">
    <property type="nucleotide sequence ID" value="XM_056693206.1"/>
</dbReference>
<reference evidence="1" key="1">
    <citation type="submission" date="2022-11" db="EMBL/GenBank/DDBJ databases">
        <authorList>
            <person name="Petersen C."/>
        </authorList>
    </citation>
    <scope>NUCLEOTIDE SEQUENCE</scope>
    <source>
        <strain evidence="1">IBT 29864</strain>
    </source>
</reference>
<evidence type="ECO:0000313" key="2">
    <source>
        <dbReference type="Proteomes" id="UP001147782"/>
    </source>
</evidence>
<protein>
    <submittedName>
        <fullName evidence="1">Uncharacterized protein</fullName>
    </submittedName>
</protein>
<reference evidence="1" key="2">
    <citation type="journal article" date="2023" name="IMA Fungus">
        <title>Comparative genomic study of the Penicillium genus elucidates a diverse pangenome and 15 lateral gene transfer events.</title>
        <authorList>
            <person name="Petersen C."/>
            <person name="Sorensen T."/>
            <person name="Nielsen M.R."/>
            <person name="Sondergaard T.E."/>
            <person name="Sorensen J.L."/>
            <person name="Fitzpatrick D.A."/>
            <person name="Frisvad J.C."/>
            <person name="Nielsen K.L."/>
        </authorList>
    </citation>
    <scope>NUCLEOTIDE SEQUENCE</scope>
    <source>
        <strain evidence="1">IBT 29864</strain>
    </source>
</reference>
<keyword evidence="2" id="KW-1185">Reference proteome</keyword>
<dbReference type="AlphaFoldDB" id="A0A9W9VTQ3"/>
<dbReference type="OrthoDB" id="4207519at2759"/>
<evidence type="ECO:0000313" key="1">
    <source>
        <dbReference type="EMBL" id="KAJ5389207.1"/>
    </source>
</evidence>
<dbReference type="EMBL" id="JAPZBS010000001">
    <property type="protein sequence ID" value="KAJ5389207.1"/>
    <property type="molecule type" value="Genomic_DNA"/>
</dbReference>
<dbReference type="GeneID" id="81432383"/>
<gene>
    <name evidence="1" type="ORF">N7496_000275</name>
</gene>